<sequence length="258" mass="28115">MVLNVNNVAIGYPSSTGITPILQNTSFNVEQGQLTSILGASGVGKSSLLRVLAGLDKSIEGNVTLFGQPVKQPLAEIGYVFQSPTLLPWLTVAENVAFGLDFVCQGQLAKNEIKRRVAEALADVALSDVANVRPNALSGGMAQRVNLARALARNPKLILLDEPFSALDPITRSQMQQILHHIVKQRQATAVMITHDIDEALTVSDHILLLSGKPATIKGKWHLPYAFPRTDLLALNHYRVDILQQMQATPQNNIEYLI</sequence>
<evidence type="ECO:0000313" key="6">
    <source>
        <dbReference type="EMBL" id="AGO16256.1"/>
    </source>
</evidence>
<comment type="similarity">
    <text evidence="1">Belongs to the ABC transporter superfamily.</text>
</comment>
<dbReference type="CDD" id="cd03293">
    <property type="entry name" value="ABC_NrtD_SsuB_transporters"/>
    <property type="match status" value="1"/>
</dbReference>
<dbReference type="InterPro" id="IPR017871">
    <property type="entry name" value="ABC_transporter-like_CS"/>
</dbReference>
<dbReference type="PANTHER" id="PTHR42788:SF19">
    <property type="entry name" value="ALIPHATIC SULFONATES IMPORT ATP-BINDING PROTEIN SSUB 2"/>
    <property type="match status" value="1"/>
</dbReference>
<dbReference type="SMART" id="SM00382">
    <property type="entry name" value="AAA"/>
    <property type="match status" value="1"/>
</dbReference>
<protein>
    <submittedName>
        <fullName evidence="6">Nitrate/sulfonate/bicarbonate ABC transporter ATPase</fullName>
    </submittedName>
</protein>
<dbReference type="Proteomes" id="UP000014672">
    <property type="component" value="Chromosome"/>
</dbReference>
<dbReference type="InterPro" id="IPR027417">
    <property type="entry name" value="P-loop_NTPase"/>
</dbReference>
<evidence type="ECO:0000313" key="7">
    <source>
        <dbReference type="Proteomes" id="UP000014672"/>
    </source>
</evidence>
<accession>A0A806J9C1</accession>
<dbReference type="SUPFAM" id="SSF52540">
    <property type="entry name" value="P-loop containing nucleoside triphosphate hydrolases"/>
    <property type="match status" value="1"/>
</dbReference>
<dbReference type="PANTHER" id="PTHR42788">
    <property type="entry name" value="TAURINE IMPORT ATP-BINDING PROTEIN-RELATED"/>
    <property type="match status" value="1"/>
</dbReference>
<gene>
    <name evidence="6" type="ORF">K756_05290</name>
</gene>
<keyword evidence="4" id="KW-0067">ATP-binding</keyword>
<dbReference type="GO" id="GO:0016887">
    <property type="term" value="F:ATP hydrolysis activity"/>
    <property type="evidence" value="ECO:0007669"/>
    <property type="project" value="InterPro"/>
</dbReference>
<dbReference type="PROSITE" id="PS50893">
    <property type="entry name" value="ABC_TRANSPORTER_2"/>
    <property type="match status" value="1"/>
</dbReference>
<keyword evidence="3" id="KW-0547">Nucleotide-binding</keyword>
<dbReference type="KEGG" id="hpaz:K756_05290"/>
<dbReference type="AlphaFoldDB" id="A0A806J9C1"/>
<proteinExistence type="inferred from homology"/>
<keyword evidence="2" id="KW-0813">Transport</keyword>
<evidence type="ECO:0000256" key="1">
    <source>
        <dbReference type="ARBA" id="ARBA00005417"/>
    </source>
</evidence>
<evidence type="ECO:0000259" key="5">
    <source>
        <dbReference type="PROSITE" id="PS50893"/>
    </source>
</evidence>
<dbReference type="Pfam" id="PF00005">
    <property type="entry name" value="ABC_tran"/>
    <property type="match status" value="1"/>
</dbReference>
<dbReference type="InterPro" id="IPR003593">
    <property type="entry name" value="AAA+_ATPase"/>
</dbReference>
<evidence type="ECO:0000256" key="4">
    <source>
        <dbReference type="ARBA" id="ARBA00022840"/>
    </source>
</evidence>
<reference evidence="6 7" key="1">
    <citation type="journal article" date="2013" name="PLoS ONE">
        <title>Complete Genome Analysis of a Haemophilus parasuis Serovar 12 Strain from China.</title>
        <authorList>
            <person name="Li Y."/>
            <person name="Kwok A.H."/>
            <person name="Jiang J."/>
            <person name="Zou Y."/>
            <person name="Zheng F."/>
            <person name="Chen P."/>
            <person name="Hou C."/>
            <person name="Leung F.C."/>
            <person name="Jiang P."/>
        </authorList>
    </citation>
    <scope>NUCLEOTIDE SEQUENCE [LARGE SCALE GENOMIC DNA]</scope>
    <source>
        <strain evidence="6 7">ZJ0906</strain>
    </source>
</reference>
<dbReference type="GO" id="GO:0005524">
    <property type="term" value="F:ATP binding"/>
    <property type="evidence" value="ECO:0007669"/>
    <property type="project" value="UniProtKB-KW"/>
</dbReference>
<evidence type="ECO:0000256" key="2">
    <source>
        <dbReference type="ARBA" id="ARBA00022448"/>
    </source>
</evidence>
<name>A0A806J9C1_GLAPU</name>
<dbReference type="PROSITE" id="PS00211">
    <property type="entry name" value="ABC_TRANSPORTER_1"/>
    <property type="match status" value="1"/>
</dbReference>
<dbReference type="Gene3D" id="3.40.50.300">
    <property type="entry name" value="P-loop containing nucleotide triphosphate hydrolases"/>
    <property type="match status" value="1"/>
</dbReference>
<dbReference type="InterPro" id="IPR003439">
    <property type="entry name" value="ABC_transporter-like_ATP-bd"/>
</dbReference>
<feature type="domain" description="ABC transporter" evidence="5">
    <location>
        <begin position="3"/>
        <end position="237"/>
    </location>
</feature>
<dbReference type="EMBL" id="CP005384">
    <property type="protein sequence ID" value="AGO16256.1"/>
    <property type="molecule type" value="Genomic_DNA"/>
</dbReference>
<dbReference type="InterPro" id="IPR050166">
    <property type="entry name" value="ABC_transporter_ATP-bind"/>
</dbReference>
<organism evidence="6 7">
    <name type="scientific">Glaesserella parasuis ZJ0906</name>
    <dbReference type="NCBI Taxonomy" id="1322346"/>
    <lineage>
        <taxon>Bacteria</taxon>
        <taxon>Pseudomonadati</taxon>
        <taxon>Pseudomonadota</taxon>
        <taxon>Gammaproteobacteria</taxon>
        <taxon>Pasteurellales</taxon>
        <taxon>Pasteurellaceae</taxon>
        <taxon>Glaesserella</taxon>
    </lineage>
</organism>
<evidence type="ECO:0000256" key="3">
    <source>
        <dbReference type="ARBA" id="ARBA00022741"/>
    </source>
</evidence>